<keyword evidence="2" id="KW-1185">Reference proteome</keyword>
<reference evidence="1 2" key="1">
    <citation type="submission" date="2016-10" db="EMBL/GenBank/DDBJ databases">
        <title>Complete genome sequences of three Cupriavidus strains isolated from various Malaysian environments.</title>
        <authorList>
            <person name="Abdullah A.A.-A."/>
            <person name="Shafie N.A.H."/>
            <person name="Lau N.S."/>
        </authorList>
    </citation>
    <scope>NUCLEOTIDE SEQUENCE [LARGE SCALE GENOMIC DNA]</scope>
    <source>
        <strain evidence="1 2">USMAA1020</strain>
    </source>
</reference>
<sequence>MAIVNWPASLVPAKVTWGLQSNTETFTSPLNRSTQTLERPGARWKASLEMPRMDPDTRGQLEAFLVSLGGMAGRFRLWPHARPVSAIGVGASDYGVVLDFVNQSYQAQGSPMVSAALSNYKLLPTTYWPASTRVLKAGEFIEVGGELKMVTADVTSDAAGNAQIPVAPAFRKAPDIGAALVLDRPKATMMLSTDEFSVGVSEGARRISDAVVIAVVEAWT</sequence>
<dbReference type="RefSeq" id="WP_071069923.1">
    <property type="nucleotide sequence ID" value="NZ_CP017754.1"/>
</dbReference>
<organism evidence="1 2">
    <name type="scientific">Cupriavidus malaysiensis</name>
    <dbReference type="NCBI Taxonomy" id="367825"/>
    <lineage>
        <taxon>Bacteria</taxon>
        <taxon>Pseudomonadati</taxon>
        <taxon>Pseudomonadota</taxon>
        <taxon>Betaproteobacteria</taxon>
        <taxon>Burkholderiales</taxon>
        <taxon>Burkholderiaceae</taxon>
        <taxon>Cupriavidus</taxon>
    </lineage>
</organism>
<gene>
    <name evidence="1" type="ORF">BKK80_13755</name>
</gene>
<dbReference type="EMBL" id="CP017754">
    <property type="protein sequence ID" value="AOZ06764.1"/>
    <property type="molecule type" value="Genomic_DNA"/>
</dbReference>
<protein>
    <submittedName>
        <fullName evidence="1">Uncharacterized protein</fullName>
    </submittedName>
</protein>
<evidence type="ECO:0000313" key="1">
    <source>
        <dbReference type="EMBL" id="AOZ06764.1"/>
    </source>
</evidence>
<accession>A0ABN4THU8</accession>
<dbReference type="Proteomes" id="UP000177515">
    <property type="component" value="Chromosome 1"/>
</dbReference>
<evidence type="ECO:0000313" key="2">
    <source>
        <dbReference type="Proteomes" id="UP000177515"/>
    </source>
</evidence>
<proteinExistence type="predicted"/>
<name>A0ABN4THU8_9BURK</name>